<evidence type="ECO:0000313" key="1">
    <source>
        <dbReference type="EMBL" id="SFJ95163.1"/>
    </source>
</evidence>
<proteinExistence type="predicted"/>
<accession>A0A1I3VJK1</accession>
<gene>
    <name evidence="1" type="ORF">SAMN05444682_11728</name>
</gene>
<protein>
    <submittedName>
        <fullName evidence="1">Uncharacterized protein</fullName>
    </submittedName>
</protein>
<keyword evidence="2" id="KW-1185">Reference proteome</keyword>
<reference evidence="1 2" key="1">
    <citation type="submission" date="2016-10" db="EMBL/GenBank/DDBJ databases">
        <authorList>
            <person name="de Groot N.N."/>
        </authorList>
    </citation>
    <scope>NUCLEOTIDE SEQUENCE [LARGE SCALE GENOMIC DNA]</scope>
    <source>
        <strain evidence="1 2">RK1</strain>
    </source>
</reference>
<dbReference type="AlphaFoldDB" id="A0A1I3VJK1"/>
<sequence length="67" mass="7869">MDSKMETPLKSAVSRKTVELEKLQKQLMERVNQPELYSFLKLKAKKDKRHISSDIWCAFKSRSTVNL</sequence>
<dbReference type="EMBL" id="FOQO01000017">
    <property type="protein sequence ID" value="SFJ95163.1"/>
    <property type="molecule type" value="Genomic_DNA"/>
</dbReference>
<evidence type="ECO:0000313" key="2">
    <source>
        <dbReference type="Proteomes" id="UP000198670"/>
    </source>
</evidence>
<dbReference type="Proteomes" id="UP000198670">
    <property type="component" value="Unassembled WGS sequence"/>
</dbReference>
<name>A0A1I3VJK1_9SPHI</name>
<dbReference type="STRING" id="1477437.SAMN05444682_11728"/>
<organism evidence="1 2">
    <name type="scientific">Parapedobacter indicus</name>
    <dbReference type="NCBI Taxonomy" id="1477437"/>
    <lineage>
        <taxon>Bacteria</taxon>
        <taxon>Pseudomonadati</taxon>
        <taxon>Bacteroidota</taxon>
        <taxon>Sphingobacteriia</taxon>
        <taxon>Sphingobacteriales</taxon>
        <taxon>Sphingobacteriaceae</taxon>
        <taxon>Parapedobacter</taxon>
    </lineage>
</organism>